<dbReference type="Pfam" id="PF07702">
    <property type="entry name" value="UTRA"/>
    <property type="match status" value="1"/>
</dbReference>
<keyword evidence="1" id="KW-0805">Transcription regulation</keyword>
<dbReference type="Gene3D" id="3.40.1410.10">
    <property type="entry name" value="Chorismate lyase-like"/>
    <property type="match status" value="1"/>
</dbReference>
<sequence length="240" mass="26354">MTALRFTELAATLARRIADGDYPVGSFMPTEKALMHEFDTSRHTVRAAMQQLQDARLVSRRRGSGTIVEATASPPGFSQSLSSLEDLITLAASSPRRLLSVTEVVVDLELAAQLKVPAGSRWLRFSSTRPSPDGAPMVFTNVYVDVRYRDIRKKVRASPDELISALIEAHYGLRITCVKQDIGACLLQGKVAGILEAKDGSPGLFILRQYLDAAQKLVAVSTSHHPADRYQFSTTLVRQK</sequence>
<evidence type="ECO:0000256" key="3">
    <source>
        <dbReference type="ARBA" id="ARBA00023163"/>
    </source>
</evidence>
<gene>
    <name evidence="5" type="ORF">H0A68_10170</name>
</gene>
<dbReference type="SMART" id="SM00866">
    <property type="entry name" value="UTRA"/>
    <property type="match status" value="1"/>
</dbReference>
<dbReference type="InterPro" id="IPR050679">
    <property type="entry name" value="Bact_HTH_transcr_reg"/>
</dbReference>
<dbReference type="CDD" id="cd07377">
    <property type="entry name" value="WHTH_GntR"/>
    <property type="match status" value="1"/>
</dbReference>
<dbReference type="EMBL" id="JACCEW010000003">
    <property type="protein sequence ID" value="NYT37236.1"/>
    <property type="molecule type" value="Genomic_DNA"/>
</dbReference>
<dbReference type="SUPFAM" id="SSF64288">
    <property type="entry name" value="Chorismate lyase-like"/>
    <property type="match status" value="1"/>
</dbReference>
<keyword evidence="3" id="KW-0804">Transcription</keyword>
<dbReference type="OrthoDB" id="7363114at2"/>
<reference evidence="5 6" key="1">
    <citation type="submission" date="2020-07" db="EMBL/GenBank/DDBJ databases">
        <title>Taxonomic revisions and descriptions of new bacterial species based on genomic comparisons in the high-G+C-content subgroup of the family Alcaligenaceae.</title>
        <authorList>
            <person name="Szabo A."/>
            <person name="Felfoldi T."/>
        </authorList>
    </citation>
    <scope>NUCLEOTIDE SEQUENCE [LARGE SCALE GENOMIC DNA]</scope>
    <source>
        <strain evidence="5 6">DSM 25264</strain>
    </source>
</reference>
<dbReference type="AlphaFoldDB" id="A0A853FGX1"/>
<dbReference type="InterPro" id="IPR036388">
    <property type="entry name" value="WH-like_DNA-bd_sf"/>
</dbReference>
<dbReference type="RefSeq" id="WP_129969600.1">
    <property type="nucleotide sequence ID" value="NZ_SDQC01000003.1"/>
</dbReference>
<dbReference type="SMART" id="SM00345">
    <property type="entry name" value="HTH_GNTR"/>
    <property type="match status" value="1"/>
</dbReference>
<dbReference type="InterPro" id="IPR036390">
    <property type="entry name" value="WH_DNA-bd_sf"/>
</dbReference>
<keyword evidence="6" id="KW-1185">Reference proteome</keyword>
<organism evidence="5 6">
    <name type="scientific">Allopusillimonas soli</name>
    <dbReference type="NCBI Taxonomy" id="659016"/>
    <lineage>
        <taxon>Bacteria</taxon>
        <taxon>Pseudomonadati</taxon>
        <taxon>Pseudomonadota</taxon>
        <taxon>Betaproteobacteria</taxon>
        <taxon>Burkholderiales</taxon>
        <taxon>Alcaligenaceae</taxon>
        <taxon>Allopusillimonas</taxon>
    </lineage>
</organism>
<evidence type="ECO:0000313" key="6">
    <source>
        <dbReference type="Proteomes" id="UP000580517"/>
    </source>
</evidence>
<dbReference type="Proteomes" id="UP000580517">
    <property type="component" value="Unassembled WGS sequence"/>
</dbReference>
<dbReference type="InterPro" id="IPR000524">
    <property type="entry name" value="Tscrpt_reg_HTH_GntR"/>
</dbReference>
<dbReference type="GO" id="GO:0045892">
    <property type="term" value="P:negative regulation of DNA-templated transcription"/>
    <property type="evidence" value="ECO:0007669"/>
    <property type="project" value="TreeGrafter"/>
</dbReference>
<evidence type="ECO:0000313" key="5">
    <source>
        <dbReference type="EMBL" id="NYT37236.1"/>
    </source>
</evidence>
<protein>
    <submittedName>
        <fullName evidence="5">GntR family transcriptional regulator</fullName>
    </submittedName>
</protein>
<dbReference type="PROSITE" id="PS50949">
    <property type="entry name" value="HTH_GNTR"/>
    <property type="match status" value="1"/>
</dbReference>
<evidence type="ECO:0000256" key="1">
    <source>
        <dbReference type="ARBA" id="ARBA00023015"/>
    </source>
</evidence>
<dbReference type="InterPro" id="IPR028978">
    <property type="entry name" value="Chorismate_lyase_/UTRA_dom_sf"/>
</dbReference>
<dbReference type="GO" id="GO:0003677">
    <property type="term" value="F:DNA binding"/>
    <property type="evidence" value="ECO:0007669"/>
    <property type="project" value="UniProtKB-KW"/>
</dbReference>
<evidence type="ECO:0000256" key="2">
    <source>
        <dbReference type="ARBA" id="ARBA00023125"/>
    </source>
</evidence>
<dbReference type="PANTHER" id="PTHR44846:SF1">
    <property type="entry name" value="MANNOSYL-D-GLYCERATE TRANSPORT_METABOLISM SYSTEM REPRESSOR MNGR-RELATED"/>
    <property type="match status" value="1"/>
</dbReference>
<comment type="caution">
    <text evidence="5">The sequence shown here is derived from an EMBL/GenBank/DDBJ whole genome shotgun (WGS) entry which is preliminary data.</text>
</comment>
<dbReference type="PANTHER" id="PTHR44846">
    <property type="entry name" value="MANNOSYL-D-GLYCERATE TRANSPORT/METABOLISM SYSTEM REPRESSOR MNGR-RELATED"/>
    <property type="match status" value="1"/>
</dbReference>
<dbReference type="Pfam" id="PF00392">
    <property type="entry name" value="GntR"/>
    <property type="match status" value="1"/>
</dbReference>
<dbReference type="GO" id="GO:0003700">
    <property type="term" value="F:DNA-binding transcription factor activity"/>
    <property type="evidence" value="ECO:0007669"/>
    <property type="project" value="InterPro"/>
</dbReference>
<dbReference type="SUPFAM" id="SSF46785">
    <property type="entry name" value="Winged helix' DNA-binding domain"/>
    <property type="match status" value="1"/>
</dbReference>
<proteinExistence type="predicted"/>
<dbReference type="InterPro" id="IPR011663">
    <property type="entry name" value="UTRA"/>
</dbReference>
<evidence type="ECO:0000259" key="4">
    <source>
        <dbReference type="PROSITE" id="PS50949"/>
    </source>
</evidence>
<accession>A0A853FGX1</accession>
<name>A0A853FGX1_9BURK</name>
<keyword evidence="2" id="KW-0238">DNA-binding</keyword>
<dbReference type="PRINTS" id="PR00035">
    <property type="entry name" value="HTHGNTR"/>
</dbReference>
<feature type="domain" description="HTH gntR-type" evidence="4">
    <location>
        <begin position="3"/>
        <end position="71"/>
    </location>
</feature>
<dbReference type="Gene3D" id="1.10.10.10">
    <property type="entry name" value="Winged helix-like DNA-binding domain superfamily/Winged helix DNA-binding domain"/>
    <property type="match status" value="1"/>
</dbReference>